<evidence type="ECO:0000259" key="7">
    <source>
        <dbReference type="PROSITE" id="PS50089"/>
    </source>
</evidence>
<organism evidence="9 10">
    <name type="scientific">Coprinellus micaceus</name>
    <name type="common">Glistening ink-cap mushroom</name>
    <name type="synonym">Coprinus micaceus</name>
    <dbReference type="NCBI Taxonomy" id="71717"/>
    <lineage>
        <taxon>Eukaryota</taxon>
        <taxon>Fungi</taxon>
        <taxon>Dikarya</taxon>
        <taxon>Basidiomycota</taxon>
        <taxon>Agaricomycotina</taxon>
        <taxon>Agaricomycetes</taxon>
        <taxon>Agaricomycetidae</taxon>
        <taxon>Agaricales</taxon>
        <taxon>Agaricineae</taxon>
        <taxon>Psathyrellaceae</taxon>
        <taxon>Coprinellus</taxon>
    </lineage>
</organism>
<keyword evidence="1" id="KW-0808">Transferase</keyword>
<feature type="domain" description="C3H1-type" evidence="8">
    <location>
        <begin position="20"/>
        <end position="47"/>
    </location>
</feature>
<dbReference type="InterPro" id="IPR036855">
    <property type="entry name" value="Znf_CCCH_sf"/>
</dbReference>
<dbReference type="EMBL" id="QPFP01000102">
    <property type="protein sequence ID" value="TEB21818.1"/>
    <property type="molecule type" value="Genomic_DNA"/>
</dbReference>
<keyword evidence="10" id="KW-1185">Reference proteome</keyword>
<feature type="domain" description="C3H1-type" evidence="8">
    <location>
        <begin position="205"/>
        <end position="238"/>
    </location>
</feature>
<dbReference type="InterPro" id="IPR045072">
    <property type="entry name" value="MKRN-like"/>
</dbReference>
<evidence type="ECO:0000256" key="1">
    <source>
        <dbReference type="ARBA" id="ARBA00022679"/>
    </source>
</evidence>
<dbReference type="GO" id="GO:0061630">
    <property type="term" value="F:ubiquitin protein ligase activity"/>
    <property type="evidence" value="ECO:0007669"/>
    <property type="project" value="InterPro"/>
</dbReference>
<dbReference type="InterPro" id="IPR017907">
    <property type="entry name" value="Znf_RING_CS"/>
</dbReference>
<sequence length="259" mass="29218">MSATTSSAPATTRIRPQTHKPRGTCRYYNTPRGCFAGDKCKFLHGEPPLVEVGVERGTEDASSQHAPLLTPYDQAKRCRYFAKGFCKRGEECWFQHVLDPSSPMDVKEKCAVDEDSDLEADPLCSVCYEKPTTYGLLSGCSHVFCISCIREWRDRKSKSADLVISGNNKKCPMCRESSNFITPSSVFIKHGTEQKELIIGKYKESMGKVQCRYFERTKGLPQPSCPFGKDCFYKHEKPDGTVHVFREGATVWMRVSVLK</sequence>
<dbReference type="InterPro" id="IPR000571">
    <property type="entry name" value="Znf_CCCH"/>
</dbReference>
<evidence type="ECO:0000313" key="10">
    <source>
        <dbReference type="Proteomes" id="UP000298030"/>
    </source>
</evidence>
<comment type="caution">
    <text evidence="9">The sequence shown here is derived from an EMBL/GenBank/DDBJ whole genome shotgun (WGS) entry which is preliminary data.</text>
</comment>
<evidence type="ECO:0000259" key="8">
    <source>
        <dbReference type="PROSITE" id="PS50103"/>
    </source>
</evidence>
<dbReference type="SUPFAM" id="SSF90229">
    <property type="entry name" value="CCCH zinc finger"/>
    <property type="match status" value="2"/>
</dbReference>
<dbReference type="SUPFAM" id="SSF57850">
    <property type="entry name" value="RING/U-box"/>
    <property type="match status" value="1"/>
</dbReference>
<protein>
    <submittedName>
        <fullName evidence="9">Uncharacterized protein</fullName>
    </submittedName>
</protein>
<feature type="region of interest" description="Disordered" evidence="6">
    <location>
        <begin position="1"/>
        <end position="23"/>
    </location>
</feature>
<name>A0A4Y7SJI1_COPMI</name>
<dbReference type="STRING" id="71717.A0A4Y7SJI1"/>
<dbReference type="PANTHER" id="PTHR11224">
    <property type="entry name" value="MAKORIN-RELATED"/>
    <property type="match status" value="1"/>
</dbReference>
<evidence type="ECO:0000256" key="6">
    <source>
        <dbReference type="SAM" id="MobiDB-lite"/>
    </source>
</evidence>
<keyword evidence="2 5" id="KW-0479">Metal-binding</keyword>
<feature type="domain" description="C3H1-type" evidence="8">
    <location>
        <begin position="72"/>
        <end position="99"/>
    </location>
</feature>
<evidence type="ECO:0000256" key="2">
    <source>
        <dbReference type="ARBA" id="ARBA00022723"/>
    </source>
</evidence>
<evidence type="ECO:0000256" key="4">
    <source>
        <dbReference type="ARBA" id="ARBA00022833"/>
    </source>
</evidence>
<feature type="domain" description="RING-type" evidence="7">
    <location>
        <begin position="124"/>
        <end position="175"/>
    </location>
</feature>
<keyword evidence="4 5" id="KW-0862">Zinc</keyword>
<evidence type="ECO:0000313" key="9">
    <source>
        <dbReference type="EMBL" id="TEB21818.1"/>
    </source>
</evidence>
<dbReference type="Proteomes" id="UP000298030">
    <property type="component" value="Unassembled WGS sequence"/>
</dbReference>
<gene>
    <name evidence="9" type="ORF">FA13DRAFT_1642272</name>
</gene>
<feature type="compositionally biased region" description="Low complexity" evidence="6">
    <location>
        <begin position="1"/>
        <end position="12"/>
    </location>
</feature>
<dbReference type="GO" id="GO:0000209">
    <property type="term" value="P:protein polyubiquitination"/>
    <property type="evidence" value="ECO:0007669"/>
    <property type="project" value="InterPro"/>
</dbReference>
<dbReference type="InterPro" id="IPR013083">
    <property type="entry name" value="Znf_RING/FYVE/PHD"/>
</dbReference>
<dbReference type="Pfam" id="PF00097">
    <property type="entry name" value="zf-C3HC4"/>
    <property type="match status" value="1"/>
</dbReference>
<dbReference type="AlphaFoldDB" id="A0A4Y7SJI1"/>
<dbReference type="InterPro" id="IPR018957">
    <property type="entry name" value="Znf_C3HC4_RING-type"/>
</dbReference>
<feature type="zinc finger region" description="C3H1-type" evidence="5">
    <location>
        <begin position="72"/>
        <end position="99"/>
    </location>
</feature>
<dbReference type="PANTHER" id="PTHR11224:SF10">
    <property type="entry name" value="IP09428P-RELATED"/>
    <property type="match status" value="1"/>
</dbReference>
<accession>A0A4Y7SJI1</accession>
<dbReference type="PROSITE" id="PS50089">
    <property type="entry name" value="ZF_RING_2"/>
    <property type="match status" value="1"/>
</dbReference>
<keyword evidence="3 5" id="KW-0863">Zinc-finger</keyword>
<dbReference type="SMART" id="SM00184">
    <property type="entry name" value="RING"/>
    <property type="match status" value="1"/>
</dbReference>
<evidence type="ECO:0000256" key="3">
    <source>
        <dbReference type="ARBA" id="ARBA00022771"/>
    </source>
</evidence>
<dbReference type="SMART" id="SM00356">
    <property type="entry name" value="ZnF_C3H1"/>
    <property type="match status" value="3"/>
</dbReference>
<dbReference type="PROSITE" id="PS00518">
    <property type="entry name" value="ZF_RING_1"/>
    <property type="match status" value="1"/>
</dbReference>
<dbReference type="Gene3D" id="3.30.1370.210">
    <property type="match status" value="1"/>
</dbReference>
<proteinExistence type="predicted"/>
<reference evidence="9 10" key="1">
    <citation type="journal article" date="2019" name="Nat. Ecol. Evol.">
        <title>Megaphylogeny resolves global patterns of mushroom evolution.</title>
        <authorList>
            <person name="Varga T."/>
            <person name="Krizsan K."/>
            <person name="Foldi C."/>
            <person name="Dima B."/>
            <person name="Sanchez-Garcia M."/>
            <person name="Sanchez-Ramirez S."/>
            <person name="Szollosi G.J."/>
            <person name="Szarkandi J.G."/>
            <person name="Papp V."/>
            <person name="Albert L."/>
            <person name="Andreopoulos W."/>
            <person name="Angelini C."/>
            <person name="Antonin V."/>
            <person name="Barry K.W."/>
            <person name="Bougher N.L."/>
            <person name="Buchanan P."/>
            <person name="Buyck B."/>
            <person name="Bense V."/>
            <person name="Catcheside P."/>
            <person name="Chovatia M."/>
            <person name="Cooper J."/>
            <person name="Damon W."/>
            <person name="Desjardin D."/>
            <person name="Finy P."/>
            <person name="Geml J."/>
            <person name="Haridas S."/>
            <person name="Hughes K."/>
            <person name="Justo A."/>
            <person name="Karasinski D."/>
            <person name="Kautmanova I."/>
            <person name="Kiss B."/>
            <person name="Kocsube S."/>
            <person name="Kotiranta H."/>
            <person name="LaButti K.M."/>
            <person name="Lechner B.E."/>
            <person name="Liimatainen K."/>
            <person name="Lipzen A."/>
            <person name="Lukacs Z."/>
            <person name="Mihaltcheva S."/>
            <person name="Morgado L.N."/>
            <person name="Niskanen T."/>
            <person name="Noordeloos M.E."/>
            <person name="Ohm R.A."/>
            <person name="Ortiz-Santana B."/>
            <person name="Ovrebo C."/>
            <person name="Racz N."/>
            <person name="Riley R."/>
            <person name="Savchenko A."/>
            <person name="Shiryaev A."/>
            <person name="Soop K."/>
            <person name="Spirin V."/>
            <person name="Szebenyi C."/>
            <person name="Tomsovsky M."/>
            <person name="Tulloss R.E."/>
            <person name="Uehling J."/>
            <person name="Grigoriev I.V."/>
            <person name="Vagvolgyi C."/>
            <person name="Papp T."/>
            <person name="Martin F.M."/>
            <person name="Miettinen O."/>
            <person name="Hibbett D.S."/>
            <person name="Nagy L.G."/>
        </authorList>
    </citation>
    <scope>NUCLEOTIDE SEQUENCE [LARGE SCALE GENOMIC DNA]</scope>
    <source>
        <strain evidence="9 10">FP101781</strain>
    </source>
</reference>
<dbReference type="InterPro" id="IPR001841">
    <property type="entry name" value="Znf_RING"/>
</dbReference>
<feature type="zinc finger region" description="C3H1-type" evidence="5">
    <location>
        <begin position="20"/>
        <end position="47"/>
    </location>
</feature>
<dbReference type="Pfam" id="PF00642">
    <property type="entry name" value="zf-CCCH"/>
    <property type="match status" value="1"/>
</dbReference>
<feature type="zinc finger region" description="C3H1-type" evidence="5">
    <location>
        <begin position="205"/>
        <end position="238"/>
    </location>
</feature>
<dbReference type="GO" id="GO:0008270">
    <property type="term" value="F:zinc ion binding"/>
    <property type="evidence" value="ECO:0007669"/>
    <property type="project" value="UniProtKB-KW"/>
</dbReference>
<evidence type="ECO:0000256" key="5">
    <source>
        <dbReference type="PROSITE-ProRule" id="PRU00723"/>
    </source>
</evidence>
<dbReference type="Gene3D" id="3.30.40.10">
    <property type="entry name" value="Zinc/RING finger domain, C3HC4 (zinc finger)"/>
    <property type="match status" value="1"/>
</dbReference>
<dbReference type="PROSITE" id="PS50103">
    <property type="entry name" value="ZF_C3H1"/>
    <property type="match status" value="3"/>
</dbReference>
<dbReference type="OrthoDB" id="250836at2759"/>